<comment type="caution">
    <text evidence="5">The sequence shown here is derived from an EMBL/GenBank/DDBJ whole genome shotgun (WGS) entry which is preliminary data.</text>
</comment>
<keyword evidence="2" id="KW-0238">DNA-binding</keyword>
<dbReference type="AlphaFoldDB" id="A0A847RF61"/>
<dbReference type="GO" id="GO:0043565">
    <property type="term" value="F:sequence-specific DNA binding"/>
    <property type="evidence" value="ECO:0007669"/>
    <property type="project" value="InterPro"/>
</dbReference>
<dbReference type="PANTHER" id="PTHR47893:SF1">
    <property type="entry name" value="REGULATORY PROTEIN PCHR"/>
    <property type="match status" value="1"/>
</dbReference>
<dbReference type="InterPro" id="IPR018060">
    <property type="entry name" value="HTH_AraC"/>
</dbReference>
<dbReference type="InterPro" id="IPR053142">
    <property type="entry name" value="PchR_regulatory_protein"/>
</dbReference>
<dbReference type="GO" id="GO:0003700">
    <property type="term" value="F:DNA-binding transcription factor activity"/>
    <property type="evidence" value="ECO:0007669"/>
    <property type="project" value="InterPro"/>
</dbReference>
<evidence type="ECO:0000313" key="5">
    <source>
        <dbReference type="EMBL" id="NLR65699.1"/>
    </source>
</evidence>
<evidence type="ECO:0000313" key="6">
    <source>
        <dbReference type="Proteomes" id="UP000570474"/>
    </source>
</evidence>
<evidence type="ECO:0000256" key="2">
    <source>
        <dbReference type="ARBA" id="ARBA00023125"/>
    </source>
</evidence>
<dbReference type="EMBL" id="JABAIA010000002">
    <property type="protein sequence ID" value="NLR65699.1"/>
    <property type="molecule type" value="Genomic_DNA"/>
</dbReference>
<protein>
    <submittedName>
        <fullName evidence="5">Helix-turn-helix transcriptional regulator</fullName>
    </submittedName>
</protein>
<dbReference type="SUPFAM" id="SSF46689">
    <property type="entry name" value="Homeodomain-like"/>
    <property type="match status" value="1"/>
</dbReference>
<dbReference type="PANTHER" id="PTHR47893">
    <property type="entry name" value="REGULATORY PROTEIN PCHR"/>
    <property type="match status" value="1"/>
</dbReference>
<dbReference type="Proteomes" id="UP000570474">
    <property type="component" value="Unassembled WGS sequence"/>
</dbReference>
<dbReference type="InterPro" id="IPR018062">
    <property type="entry name" value="HTH_AraC-typ_CS"/>
</dbReference>
<accession>A0A847RF61</accession>
<dbReference type="InterPro" id="IPR020449">
    <property type="entry name" value="Tscrpt_reg_AraC-type_HTH"/>
</dbReference>
<gene>
    <name evidence="5" type="ORF">HGH92_15400</name>
</gene>
<dbReference type="Gene3D" id="1.10.10.60">
    <property type="entry name" value="Homeodomain-like"/>
    <property type="match status" value="2"/>
</dbReference>
<dbReference type="PROSITE" id="PS01124">
    <property type="entry name" value="HTH_ARAC_FAMILY_2"/>
    <property type="match status" value="1"/>
</dbReference>
<feature type="domain" description="HTH araC/xylS-type" evidence="4">
    <location>
        <begin position="228"/>
        <end position="324"/>
    </location>
</feature>
<dbReference type="RefSeq" id="WP_168871693.1">
    <property type="nucleotide sequence ID" value="NZ_JABAIA010000002.1"/>
</dbReference>
<sequence>MYLDALLPHATLVRESEARGYRQAAYTLAPESGLQGSFEHTVLDGFEINYSHLEVSKRTTVQLNADKSCVEMHFSLSGRFVARNEVFRKPVEVAALQHSLFYVPEKLSTNFEYQTGEHPLTKVDILLDNSFFESISHEESAVHASLLQQLAGKEIVPDITGLLHVTPQMLSVLTDMITSRRTGYYGKMLMEARVLELFMLQTEAMQEQFPAKACGYLLESAGDIEKLYFIKELIDKEPELDHSLKKLSRQAGLNIFKLKNGFKSVFGDTVFGYIHHLRMEKARKLLLEGEQVSTVAYLLGYKTPNNFSTAFRKRFGISPGKFKQ</sequence>
<keyword evidence="3" id="KW-0804">Transcription</keyword>
<dbReference type="PRINTS" id="PR00032">
    <property type="entry name" value="HTHARAC"/>
</dbReference>
<dbReference type="Pfam" id="PF12833">
    <property type="entry name" value="HTH_18"/>
    <property type="match status" value="1"/>
</dbReference>
<name>A0A847RF61_9BACT</name>
<evidence type="ECO:0000259" key="4">
    <source>
        <dbReference type="PROSITE" id="PS01124"/>
    </source>
</evidence>
<dbReference type="InterPro" id="IPR009057">
    <property type="entry name" value="Homeodomain-like_sf"/>
</dbReference>
<organism evidence="5 6">
    <name type="scientific">Chitinophaga varians</name>
    <dbReference type="NCBI Taxonomy" id="2202339"/>
    <lineage>
        <taxon>Bacteria</taxon>
        <taxon>Pseudomonadati</taxon>
        <taxon>Bacteroidota</taxon>
        <taxon>Chitinophagia</taxon>
        <taxon>Chitinophagales</taxon>
        <taxon>Chitinophagaceae</taxon>
        <taxon>Chitinophaga</taxon>
    </lineage>
</organism>
<evidence type="ECO:0000256" key="3">
    <source>
        <dbReference type="ARBA" id="ARBA00023163"/>
    </source>
</evidence>
<reference evidence="5 6" key="1">
    <citation type="submission" date="2020-04" db="EMBL/GenBank/DDBJ databases">
        <authorList>
            <person name="Yin C."/>
        </authorList>
    </citation>
    <scope>NUCLEOTIDE SEQUENCE [LARGE SCALE GENOMIC DNA]</scope>
    <source>
        <strain evidence="5 6">Ae27</strain>
    </source>
</reference>
<dbReference type="SMART" id="SM00342">
    <property type="entry name" value="HTH_ARAC"/>
    <property type="match status" value="1"/>
</dbReference>
<evidence type="ECO:0000256" key="1">
    <source>
        <dbReference type="ARBA" id="ARBA00023015"/>
    </source>
</evidence>
<proteinExistence type="predicted"/>
<keyword evidence="6" id="KW-1185">Reference proteome</keyword>
<keyword evidence="1" id="KW-0805">Transcription regulation</keyword>
<dbReference type="PROSITE" id="PS00041">
    <property type="entry name" value="HTH_ARAC_FAMILY_1"/>
    <property type="match status" value="1"/>
</dbReference>